<dbReference type="PATRIC" id="fig|69.6.peg.1753"/>
<reference evidence="1 2" key="1">
    <citation type="submission" date="2015-11" db="EMBL/GenBank/DDBJ databases">
        <title>Genome sequences of Lysobacter enzymogenes strain C3 and Lysobacter antibioticus ATCC 29479.</title>
        <authorList>
            <person name="Kobayashi D.Y."/>
        </authorList>
    </citation>
    <scope>NUCLEOTIDE SEQUENCE [LARGE SCALE GENOMIC DNA]</scope>
    <source>
        <strain evidence="1 2">C3</strain>
    </source>
</reference>
<proteinExistence type="predicted"/>
<dbReference type="KEGG" id="lez:GLE_1779"/>
<name>A0A0S2DFM3_LYSEN</name>
<gene>
    <name evidence="1" type="ORF">GLE_1779</name>
</gene>
<sequence>MRMSEAAGASQRAPWQVDATLVVDPAFDGDGRLRAWARLPDATWRALAPVLAGRYDRIGFGFGFGIRVGAGSEDFLRSGIARTLELDAAQAMPATQIDGETYDLQVCEFTAYTAYLLGRTGFNHWHSTDPELCADELCFFRDGRIELLAQPWNSMLRFFGVEHRLLQDVQAAHPRFAAAVYVREGDRLRG</sequence>
<dbReference type="AlphaFoldDB" id="A0A0S2DFM3"/>
<evidence type="ECO:0000313" key="1">
    <source>
        <dbReference type="EMBL" id="ALN57133.1"/>
    </source>
</evidence>
<dbReference type="Proteomes" id="UP000061569">
    <property type="component" value="Chromosome"/>
</dbReference>
<protein>
    <submittedName>
        <fullName evidence="1">Uncharacterized protein</fullName>
    </submittedName>
</protein>
<evidence type="ECO:0000313" key="2">
    <source>
        <dbReference type="Proteomes" id="UP000061569"/>
    </source>
</evidence>
<accession>A0A0S2DFM3</accession>
<organism evidence="1 2">
    <name type="scientific">Lysobacter enzymogenes</name>
    <dbReference type="NCBI Taxonomy" id="69"/>
    <lineage>
        <taxon>Bacteria</taxon>
        <taxon>Pseudomonadati</taxon>
        <taxon>Pseudomonadota</taxon>
        <taxon>Gammaproteobacteria</taxon>
        <taxon>Lysobacterales</taxon>
        <taxon>Lysobacteraceae</taxon>
        <taxon>Lysobacter</taxon>
    </lineage>
</organism>
<dbReference type="EMBL" id="CP013140">
    <property type="protein sequence ID" value="ALN57133.1"/>
    <property type="molecule type" value="Genomic_DNA"/>
</dbReference>